<dbReference type="Pfam" id="PF21365">
    <property type="entry name" value="Glyco_hydro_31_3rd"/>
    <property type="match status" value="1"/>
</dbReference>
<dbReference type="InterPro" id="IPR048395">
    <property type="entry name" value="Glyco_hydro_31_C"/>
</dbReference>
<dbReference type="InterPro" id="IPR052990">
    <property type="entry name" value="Sulfoquinovosidase_GH31"/>
</dbReference>
<evidence type="ECO:0000256" key="3">
    <source>
        <dbReference type="SAM" id="MobiDB-lite"/>
    </source>
</evidence>
<evidence type="ECO:0000256" key="2">
    <source>
        <dbReference type="RuleBase" id="RU361185"/>
    </source>
</evidence>
<dbReference type="Gene3D" id="2.60.40.1180">
    <property type="entry name" value="Golgi alpha-mannosidase II"/>
    <property type="match status" value="1"/>
</dbReference>
<accession>A0AAN9GB03</accession>
<feature type="chain" id="PRO_5042816028" description="Glycoside hydrolase family 31 N-terminal domain-containing protein" evidence="4">
    <location>
        <begin position="16"/>
        <end position="761"/>
    </location>
</feature>
<feature type="domain" description="Glycosyl hydrolase family 31 C-terminal" evidence="6">
    <location>
        <begin position="613"/>
        <end position="701"/>
    </location>
</feature>
<dbReference type="InterPro" id="IPR011013">
    <property type="entry name" value="Gal_mutarotase_sf_dom"/>
</dbReference>
<dbReference type="InterPro" id="IPR013780">
    <property type="entry name" value="Glyco_hydro_b"/>
</dbReference>
<keyword evidence="2" id="KW-0326">Glycosidase</keyword>
<gene>
    <name evidence="7" type="ORF">V1264_020093</name>
</gene>
<evidence type="ECO:0000259" key="6">
    <source>
        <dbReference type="Pfam" id="PF21365"/>
    </source>
</evidence>
<dbReference type="Gene3D" id="2.60.40.1760">
    <property type="entry name" value="glycosyl hydrolase (family 31)"/>
    <property type="match status" value="1"/>
</dbReference>
<dbReference type="SUPFAM" id="SSF51445">
    <property type="entry name" value="(Trans)glycosidases"/>
    <property type="match status" value="1"/>
</dbReference>
<sequence length="761" mass="84578">MRLLLLLSTLYLLRGREVGVGGQSCKPPSSPPFNISQDQGGLSVTVNGVQVLQHNAVHPMLFVGEGQDKVVEFSGNFFITPYVEQRVALTNFTLSEAADGGYNLTLSYATYWVTLRLSAGVATPLVVAIVDSSNNYNRLWLRVPAVADERVYGGGEQFTYLDLRGKVFPVWTREQGVGRNKSTLTTFLADQLGKAGGDYYTTYFPQPTWLTSRNYFLHYTGSNYAVLDFRNPQFFEMFVEEDTSGAEWHFQVQSSLSDLVSCLTGLLGRMKPLPTWLYEGAILGVQGGTEKMLSRLKTATDKGISVRGLWIQDWSGTKQTPFGKRVFWNWRWDSDHYAGLNDTIVSLRKSNVRVLAYINPSLDMRGDLFSTAKDEGYLVKNQAGQTYLHNSGSFRCGLVDFTNPAAYNWYKDDVIKGNMLKLGLGGWMADFGEYLPVDAALYSGQPASLLHNQWPRLWAQLNHQAVSEMGEAGEDVVFFSRSGFSGMGNATMLMWAGDQNVDWSMEDGAASTIPASLSLGLSGVGLTHFDIGGYTTYVLPALKMVRSSERLLRSAEHAVFGPVFRTHEGNIPSVNAQFYTSPYMLDCFKRLVDMFTALSQYHQHVVNVTYFTGLPAQRPLFLNYPDDEGSYKVQYQYLYGDDLVVAPVYLPNITTWPVYLPADPSDTWVYLWNTSLISPGGSSLTVRTLIGQTPVFYRNSSAFVDTFVKIGKMLPIPPPTLPPPTPTTDSQHTTDPGTGLAQRWGGSLVLICLSLFLCKLM</sequence>
<name>A0AAN9GB03_9CAEN</name>
<dbReference type="GO" id="GO:0030246">
    <property type="term" value="F:carbohydrate binding"/>
    <property type="evidence" value="ECO:0007669"/>
    <property type="project" value="InterPro"/>
</dbReference>
<reference evidence="7 8" key="1">
    <citation type="submission" date="2024-02" db="EMBL/GenBank/DDBJ databases">
        <title>Chromosome-scale genome assembly of the rough periwinkle Littorina saxatilis.</title>
        <authorList>
            <person name="De Jode A."/>
            <person name="Faria R."/>
            <person name="Formenti G."/>
            <person name="Sims Y."/>
            <person name="Smith T.P."/>
            <person name="Tracey A."/>
            <person name="Wood J.M.D."/>
            <person name="Zagrodzka Z.B."/>
            <person name="Johannesson K."/>
            <person name="Butlin R.K."/>
            <person name="Leder E.H."/>
        </authorList>
    </citation>
    <scope>NUCLEOTIDE SEQUENCE [LARGE SCALE GENOMIC DNA]</scope>
    <source>
        <strain evidence="7">Snail1</strain>
        <tissue evidence="7">Muscle</tissue>
    </source>
</reference>
<evidence type="ECO:0008006" key="9">
    <source>
        <dbReference type="Google" id="ProtNLM"/>
    </source>
</evidence>
<dbReference type="NCBIfam" id="NF007746">
    <property type="entry name" value="PRK10426.1"/>
    <property type="match status" value="1"/>
</dbReference>
<dbReference type="PANTHER" id="PTHR46959:SF2">
    <property type="entry name" value="SULFOQUINOVOSIDASE"/>
    <property type="match status" value="1"/>
</dbReference>
<dbReference type="CDD" id="cd06594">
    <property type="entry name" value="GH31_glucosidase_YihQ"/>
    <property type="match status" value="1"/>
</dbReference>
<keyword evidence="2" id="KW-0378">Hydrolase</keyword>
<organism evidence="7 8">
    <name type="scientific">Littorina saxatilis</name>
    <dbReference type="NCBI Taxonomy" id="31220"/>
    <lineage>
        <taxon>Eukaryota</taxon>
        <taxon>Metazoa</taxon>
        <taxon>Spiralia</taxon>
        <taxon>Lophotrochozoa</taxon>
        <taxon>Mollusca</taxon>
        <taxon>Gastropoda</taxon>
        <taxon>Caenogastropoda</taxon>
        <taxon>Littorinimorpha</taxon>
        <taxon>Littorinoidea</taxon>
        <taxon>Littorinidae</taxon>
        <taxon>Littorina</taxon>
    </lineage>
</organism>
<dbReference type="EMBL" id="JBAMIC010000010">
    <property type="protein sequence ID" value="KAK7101761.1"/>
    <property type="molecule type" value="Genomic_DNA"/>
</dbReference>
<dbReference type="SUPFAM" id="SSF51011">
    <property type="entry name" value="Glycosyl hydrolase domain"/>
    <property type="match status" value="1"/>
</dbReference>
<comment type="caution">
    <text evidence="7">The sequence shown here is derived from an EMBL/GenBank/DDBJ whole genome shotgun (WGS) entry which is preliminary data.</text>
</comment>
<dbReference type="GO" id="GO:0005975">
    <property type="term" value="P:carbohydrate metabolic process"/>
    <property type="evidence" value="ECO:0007669"/>
    <property type="project" value="InterPro"/>
</dbReference>
<dbReference type="AlphaFoldDB" id="A0AAN9GB03"/>
<dbReference type="SUPFAM" id="SSF74650">
    <property type="entry name" value="Galactose mutarotase-like"/>
    <property type="match status" value="1"/>
</dbReference>
<dbReference type="GO" id="GO:0090599">
    <property type="term" value="F:alpha-glucosidase activity"/>
    <property type="evidence" value="ECO:0007669"/>
    <property type="project" value="UniProtKB-ARBA"/>
</dbReference>
<evidence type="ECO:0000256" key="1">
    <source>
        <dbReference type="ARBA" id="ARBA00007806"/>
    </source>
</evidence>
<dbReference type="PANTHER" id="PTHR46959">
    <property type="entry name" value="SULFOQUINOVOSIDASE"/>
    <property type="match status" value="1"/>
</dbReference>
<dbReference type="Proteomes" id="UP001374579">
    <property type="component" value="Unassembled WGS sequence"/>
</dbReference>
<dbReference type="Gene3D" id="3.20.20.80">
    <property type="entry name" value="Glycosidases"/>
    <property type="match status" value="1"/>
</dbReference>
<comment type="similarity">
    <text evidence="1 2">Belongs to the glycosyl hydrolase 31 family.</text>
</comment>
<feature type="domain" description="Glycoside hydrolase family 31 TIM barrel" evidence="5">
    <location>
        <begin position="290"/>
        <end position="578"/>
    </location>
</feature>
<evidence type="ECO:0000313" key="8">
    <source>
        <dbReference type="Proteomes" id="UP001374579"/>
    </source>
</evidence>
<dbReference type="InterPro" id="IPR000322">
    <property type="entry name" value="Glyco_hydro_31_TIM"/>
</dbReference>
<proteinExistence type="inferred from homology"/>
<dbReference type="CDD" id="cd14752">
    <property type="entry name" value="GH31_N"/>
    <property type="match status" value="1"/>
</dbReference>
<protein>
    <recommendedName>
        <fullName evidence="9">Glycoside hydrolase family 31 N-terminal domain-containing protein</fullName>
    </recommendedName>
</protein>
<dbReference type="InterPro" id="IPR044112">
    <property type="entry name" value="YihQ_TIM-like"/>
</dbReference>
<evidence type="ECO:0000256" key="4">
    <source>
        <dbReference type="SAM" id="SignalP"/>
    </source>
</evidence>
<feature type="signal peptide" evidence="4">
    <location>
        <begin position="1"/>
        <end position="15"/>
    </location>
</feature>
<dbReference type="Pfam" id="PF01055">
    <property type="entry name" value="Glyco_hydro_31_2nd"/>
    <property type="match status" value="1"/>
</dbReference>
<evidence type="ECO:0000313" key="7">
    <source>
        <dbReference type="EMBL" id="KAK7101761.1"/>
    </source>
</evidence>
<keyword evidence="8" id="KW-1185">Reference proteome</keyword>
<feature type="region of interest" description="Disordered" evidence="3">
    <location>
        <begin position="718"/>
        <end position="738"/>
    </location>
</feature>
<evidence type="ECO:0000259" key="5">
    <source>
        <dbReference type="Pfam" id="PF01055"/>
    </source>
</evidence>
<keyword evidence="4" id="KW-0732">Signal</keyword>
<dbReference type="InterPro" id="IPR017853">
    <property type="entry name" value="GH"/>
</dbReference>